<feature type="domain" description="Peptidase C51" evidence="2">
    <location>
        <begin position="95"/>
        <end position="182"/>
    </location>
</feature>
<proteinExistence type="predicted"/>
<dbReference type="EMBL" id="UGRY01000002">
    <property type="protein sequence ID" value="SUA73158.1"/>
    <property type="molecule type" value="Genomic_DNA"/>
</dbReference>
<dbReference type="Proteomes" id="UP000255467">
    <property type="component" value="Unassembled WGS sequence"/>
</dbReference>
<organism evidence="3 4">
    <name type="scientific">Nocardia otitidiscaviarum</name>
    <dbReference type="NCBI Taxonomy" id="1823"/>
    <lineage>
        <taxon>Bacteria</taxon>
        <taxon>Bacillati</taxon>
        <taxon>Actinomycetota</taxon>
        <taxon>Actinomycetes</taxon>
        <taxon>Mycobacteriales</taxon>
        <taxon>Nocardiaceae</taxon>
        <taxon>Nocardia</taxon>
    </lineage>
</organism>
<accession>A0A378Y8J0</accession>
<dbReference type="RefSeq" id="WP_039816976.1">
    <property type="nucleotide sequence ID" value="NZ_JADLRH010000005.1"/>
</dbReference>
<reference evidence="3 4" key="1">
    <citation type="submission" date="2018-06" db="EMBL/GenBank/DDBJ databases">
        <authorList>
            <consortium name="Pathogen Informatics"/>
            <person name="Doyle S."/>
        </authorList>
    </citation>
    <scope>NUCLEOTIDE SEQUENCE [LARGE SCALE GENOMIC DNA]</scope>
    <source>
        <strain evidence="3 4">NCTC1934</strain>
    </source>
</reference>
<dbReference type="InterPro" id="IPR007921">
    <property type="entry name" value="CHAP_dom"/>
</dbReference>
<sequence length="206" mass="22481">MSVGARSVAESAGRGRRGARWVAAVAALAAVTVLAVVGVGWWQRGHLPAVAGERLRDFPAVEQAGLDDTQKRIVEVLRGEFARQPAGTEYSEGVEEPWCADFVSWVLREAGRPLANPNSGSWRIPGVYTLTEYYQQQGRFESPSYRPRVGDVVLYSETSPFSQHTNFVVAADGDTITTVGGNEFGRITIHRYRPAELSGLVGYGRL</sequence>
<keyword evidence="1" id="KW-0812">Transmembrane</keyword>
<gene>
    <name evidence="3" type="ORF">NCTC1934_00594</name>
</gene>
<protein>
    <submittedName>
        <fullName evidence="3">Uncharacterized protein conserved in bacteria</fullName>
    </submittedName>
</protein>
<evidence type="ECO:0000313" key="4">
    <source>
        <dbReference type="Proteomes" id="UP000255467"/>
    </source>
</evidence>
<evidence type="ECO:0000313" key="3">
    <source>
        <dbReference type="EMBL" id="SUA73158.1"/>
    </source>
</evidence>
<dbReference type="STRING" id="1406858.GCA_000710895_01381"/>
<feature type="transmembrane region" description="Helical" evidence="1">
    <location>
        <begin position="21"/>
        <end position="42"/>
    </location>
</feature>
<keyword evidence="1" id="KW-1133">Transmembrane helix</keyword>
<dbReference type="AlphaFoldDB" id="A0A378Y8J0"/>
<dbReference type="OrthoDB" id="9812962at2"/>
<keyword evidence="1" id="KW-0472">Membrane</keyword>
<evidence type="ECO:0000259" key="2">
    <source>
        <dbReference type="Pfam" id="PF05257"/>
    </source>
</evidence>
<evidence type="ECO:0000256" key="1">
    <source>
        <dbReference type="SAM" id="Phobius"/>
    </source>
</evidence>
<dbReference type="Pfam" id="PF05257">
    <property type="entry name" value="CHAP"/>
    <property type="match status" value="1"/>
</dbReference>
<keyword evidence="4" id="KW-1185">Reference proteome</keyword>
<name>A0A378Y8J0_9NOCA</name>